<reference evidence="2 3" key="1">
    <citation type="journal article" date="2012" name="Eukaryot. Cell">
        <title>Draft genome sequence of Wickerhamomyces ciferrii NRRL Y-1031 F-60-10.</title>
        <authorList>
            <person name="Schneider J."/>
            <person name="Andrea H."/>
            <person name="Blom J."/>
            <person name="Jaenicke S."/>
            <person name="Ruckert C."/>
            <person name="Schorsch C."/>
            <person name="Szczepanowski R."/>
            <person name="Farwick M."/>
            <person name="Goesmann A."/>
            <person name="Puhler A."/>
            <person name="Schaffer S."/>
            <person name="Tauch A."/>
            <person name="Kohler T."/>
            <person name="Brinkrolf K."/>
        </authorList>
    </citation>
    <scope>NUCLEOTIDE SEQUENCE [LARGE SCALE GENOMIC DNA]</scope>
    <source>
        <strain evidence="3">ATCC 14091 / BCRC 22168 / CBS 111 / JCM 3599 / NBRC 0793 / NRRL Y-1031 F-60-10</strain>
    </source>
</reference>
<dbReference type="InParanoid" id="K0L0P7"/>
<dbReference type="EMBL" id="CAIF01000300">
    <property type="protein sequence ID" value="CCH47023.1"/>
    <property type="molecule type" value="Genomic_DNA"/>
</dbReference>
<keyword evidence="1" id="KW-0732">Signal</keyword>
<comment type="caution">
    <text evidence="2">The sequence shown here is derived from an EMBL/GenBank/DDBJ whole genome shotgun (WGS) entry which is preliminary data.</text>
</comment>
<feature type="signal peptide" evidence="1">
    <location>
        <begin position="1"/>
        <end position="18"/>
    </location>
</feature>
<evidence type="ECO:0000313" key="3">
    <source>
        <dbReference type="Proteomes" id="UP000009328"/>
    </source>
</evidence>
<dbReference type="Proteomes" id="UP000009328">
    <property type="component" value="Unassembled WGS sequence"/>
</dbReference>
<dbReference type="AlphaFoldDB" id="K0L0P7"/>
<protein>
    <submittedName>
        <fullName evidence="2">Secreted protein</fullName>
    </submittedName>
</protein>
<evidence type="ECO:0000256" key="1">
    <source>
        <dbReference type="SAM" id="SignalP"/>
    </source>
</evidence>
<accession>K0L0P7</accession>
<dbReference type="HOGENOM" id="CLU_127832_0_0_1"/>
<keyword evidence="3" id="KW-1185">Reference proteome</keyword>
<gene>
    <name evidence="2" type="ORF">BN7_6632</name>
</gene>
<evidence type="ECO:0000313" key="2">
    <source>
        <dbReference type="EMBL" id="CCH47023.1"/>
    </source>
</evidence>
<sequence>MQLSSILLQGLLLSSVIASPTGSTTAATPDVSEGSYADNSTEISAAGGNHHLCFEANEGQNCHGKSIGACSKYQQGKGLNSGQAKSYCSFWCSKIRDVYACKDNKKKFNYHPKWGCDGQKYCYMWR</sequence>
<organism evidence="2 3">
    <name type="scientific">Wickerhamomyces ciferrii (strain ATCC 14091 / BCRC 22168 / CBS 111 / JCM 3599 / NBRC 0793 / NRRL Y-1031 F-60-10)</name>
    <name type="common">Yeast</name>
    <name type="synonym">Pichia ciferrii</name>
    <dbReference type="NCBI Taxonomy" id="1206466"/>
    <lineage>
        <taxon>Eukaryota</taxon>
        <taxon>Fungi</taxon>
        <taxon>Dikarya</taxon>
        <taxon>Ascomycota</taxon>
        <taxon>Saccharomycotina</taxon>
        <taxon>Saccharomycetes</taxon>
        <taxon>Phaffomycetales</taxon>
        <taxon>Wickerhamomycetaceae</taxon>
        <taxon>Wickerhamomyces</taxon>
    </lineage>
</organism>
<proteinExistence type="predicted"/>
<name>K0L0P7_WICCF</name>
<feature type="chain" id="PRO_5003834633" evidence="1">
    <location>
        <begin position="19"/>
        <end position="126"/>
    </location>
</feature>